<dbReference type="GO" id="GO:0016020">
    <property type="term" value="C:membrane"/>
    <property type="evidence" value="ECO:0007669"/>
    <property type="project" value="InterPro"/>
</dbReference>
<dbReference type="GO" id="GO:0042773">
    <property type="term" value="P:ATP synthesis coupled electron transport"/>
    <property type="evidence" value="ECO:0007669"/>
    <property type="project" value="InterPro"/>
</dbReference>
<name>A0AAE1XSR4_9LAMI</name>
<dbReference type="GO" id="GO:0046872">
    <property type="term" value="F:metal ion binding"/>
    <property type="evidence" value="ECO:0007669"/>
    <property type="project" value="UniProtKB-KW"/>
</dbReference>
<dbReference type="GO" id="GO:0051536">
    <property type="term" value="F:iron-sulfur cluster binding"/>
    <property type="evidence" value="ECO:0007669"/>
    <property type="project" value="UniProtKB-KW"/>
</dbReference>
<organism evidence="7 8">
    <name type="scientific">Sesamum alatum</name>
    <dbReference type="NCBI Taxonomy" id="300844"/>
    <lineage>
        <taxon>Eukaryota</taxon>
        <taxon>Viridiplantae</taxon>
        <taxon>Streptophyta</taxon>
        <taxon>Embryophyta</taxon>
        <taxon>Tracheophyta</taxon>
        <taxon>Spermatophyta</taxon>
        <taxon>Magnoliopsida</taxon>
        <taxon>eudicotyledons</taxon>
        <taxon>Gunneridae</taxon>
        <taxon>Pentapetalae</taxon>
        <taxon>asterids</taxon>
        <taxon>lamiids</taxon>
        <taxon>Lamiales</taxon>
        <taxon>Pedaliaceae</taxon>
        <taxon>Sesamum</taxon>
    </lineage>
</organism>
<accession>A0AAE1XSR4</accession>
<keyword evidence="8" id="KW-1185">Reference proteome</keyword>
<dbReference type="EMBL" id="JACGWO010000010">
    <property type="protein sequence ID" value="KAK4416924.1"/>
    <property type="molecule type" value="Genomic_DNA"/>
</dbReference>
<dbReference type="GO" id="GO:0008137">
    <property type="term" value="F:NADH dehydrogenase (ubiquinone) activity"/>
    <property type="evidence" value="ECO:0007669"/>
    <property type="project" value="InterPro"/>
</dbReference>
<evidence type="ECO:0000256" key="1">
    <source>
        <dbReference type="ARBA" id="ARBA00001966"/>
    </source>
</evidence>
<dbReference type="PANTHER" id="PTHR43105">
    <property type="entry name" value="RESPIRATORY NITRATE REDUCTASE"/>
    <property type="match status" value="1"/>
</dbReference>
<evidence type="ECO:0000256" key="3">
    <source>
        <dbReference type="ARBA" id="ARBA00023004"/>
    </source>
</evidence>
<dbReference type="Gene3D" id="3.10.20.740">
    <property type="match status" value="1"/>
</dbReference>
<evidence type="ECO:0000313" key="8">
    <source>
        <dbReference type="Proteomes" id="UP001293254"/>
    </source>
</evidence>
<dbReference type="SUPFAM" id="SSF54862">
    <property type="entry name" value="4Fe-4S ferredoxins"/>
    <property type="match status" value="1"/>
</dbReference>
<dbReference type="InterPro" id="IPR050123">
    <property type="entry name" value="Prok_molybdopt-oxidoreductase"/>
</dbReference>
<dbReference type="GO" id="GO:0016491">
    <property type="term" value="F:oxidoreductase activity"/>
    <property type="evidence" value="ECO:0007669"/>
    <property type="project" value="InterPro"/>
</dbReference>
<evidence type="ECO:0000313" key="7">
    <source>
        <dbReference type="EMBL" id="KAK4416924.1"/>
    </source>
</evidence>
<dbReference type="PANTHER" id="PTHR43105:SF13">
    <property type="entry name" value="NADH-UBIQUINONE OXIDOREDUCTASE 75 KDA SUBUNIT, MITOCHONDRIAL"/>
    <property type="match status" value="1"/>
</dbReference>
<proteinExistence type="predicted"/>
<sequence length="162" mass="17416">MGLSQLASRALIQSTRLTTSKPSRLLRRTIVSTPDLHNAEAAAAAAAVAPQPETDVPKRNPVGGARLVRSPASISRDFVTTVASPSLETAACASSRSRNRPNRCLLCMPALPGMKIKTDTPLAKKAREGVMEFLLMNHPLDCPICDQGGECDLQDQSMAFWF</sequence>
<dbReference type="PROSITE" id="PS51839">
    <property type="entry name" value="4FE4S_HC3"/>
    <property type="match status" value="1"/>
</dbReference>
<comment type="cofactor">
    <cofactor evidence="1">
        <name>[4Fe-4S] cluster</name>
        <dbReference type="ChEBI" id="CHEBI:49883"/>
    </cofactor>
</comment>
<keyword evidence="3" id="KW-0408">Iron</keyword>
<dbReference type="SMART" id="SM00929">
    <property type="entry name" value="NADH-G_4Fe-4S_3"/>
    <property type="match status" value="1"/>
</dbReference>
<keyword evidence="2" id="KW-0479">Metal-binding</keyword>
<gene>
    <name evidence="7" type="ORF">Salat_2517900</name>
</gene>
<feature type="domain" description="4Fe-4S His(Cys)3-ligated-type" evidence="6">
    <location>
        <begin position="122"/>
        <end position="161"/>
    </location>
</feature>
<protein>
    <submittedName>
        <fullName evidence="7">NADH dehydrogenase [ubiquinone] iron-sulfur protein 1, mitochondrial</fullName>
    </submittedName>
</protein>
<reference evidence="7" key="1">
    <citation type="submission" date="2020-06" db="EMBL/GenBank/DDBJ databases">
        <authorList>
            <person name="Li T."/>
            <person name="Hu X."/>
            <person name="Zhang T."/>
            <person name="Song X."/>
            <person name="Zhang H."/>
            <person name="Dai N."/>
            <person name="Sheng W."/>
            <person name="Hou X."/>
            <person name="Wei L."/>
        </authorList>
    </citation>
    <scope>NUCLEOTIDE SEQUENCE</scope>
    <source>
        <strain evidence="7">3651</strain>
        <tissue evidence="7">Leaf</tissue>
    </source>
</reference>
<dbReference type="PROSITE" id="PS00642">
    <property type="entry name" value="COMPLEX1_75K_2"/>
    <property type="match status" value="1"/>
</dbReference>
<evidence type="ECO:0000256" key="4">
    <source>
        <dbReference type="ARBA" id="ARBA00023014"/>
    </source>
</evidence>
<dbReference type="InterPro" id="IPR000283">
    <property type="entry name" value="NADH_UbQ_OxRdtase_75kDa_su_CS"/>
</dbReference>
<evidence type="ECO:0000256" key="2">
    <source>
        <dbReference type="ARBA" id="ARBA00022723"/>
    </source>
</evidence>
<evidence type="ECO:0000259" key="6">
    <source>
        <dbReference type="PROSITE" id="PS51839"/>
    </source>
</evidence>
<dbReference type="InterPro" id="IPR019574">
    <property type="entry name" value="NADH_UbQ_OxRdtase_Gsu_4Fe4S-bd"/>
</dbReference>
<keyword evidence="4" id="KW-0411">Iron-sulfur</keyword>
<dbReference type="Pfam" id="PF10588">
    <property type="entry name" value="NADH-G_4Fe-4S_3"/>
    <property type="match status" value="1"/>
</dbReference>
<evidence type="ECO:0000256" key="5">
    <source>
        <dbReference type="ARBA" id="ARBA00034078"/>
    </source>
</evidence>
<reference evidence="7" key="2">
    <citation type="journal article" date="2024" name="Plant">
        <title>Genomic evolution and insights into agronomic trait innovations of Sesamum species.</title>
        <authorList>
            <person name="Miao H."/>
            <person name="Wang L."/>
            <person name="Qu L."/>
            <person name="Liu H."/>
            <person name="Sun Y."/>
            <person name="Le M."/>
            <person name="Wang Q."/>
            <person name="Wei S."/>
            <person name="Zheng Y."/>
            <person name="Lin W."/>
            <person name="Duan Y."/>
            <person name="Cao H."/>
            <person name="Xiong S."/>
            <person name="Wang X."/>
            <person name="Wei L."/>
            <person name="Li C."/>
            <person name="Ma Q."/>
            <person name="Ju M."/>
            <person name="Zhao R."/>
            <person name="Li G."/>
            <person name="Mu C."/>
            <person name="Tian Q."/>
            <person name="Mei H."/>
            <person name="Zhang T."/>
            <person name="Gao T."/>
            <person name="Zhang H."/>
        </authorList>
    </citation>
    <scope>NUCLEOTIDE SEQUENCE</scope>
    <source>
        <strain evidence="7">3651</strain>
    </source>
</reference>
<comment type="caution">
    <text evidence="7">The sequence shown here is derived from an EMBL/GenBank/DDBJ whole genome shotgun (WGS) entry which is preliminary data.</text>
</comment>
<dbReference type="Proteomes" id="UP001293254">
    <property type="component" value="Unassembled WGS sequence"/>
</dbReference>
<comment type="cofactor">
    <cofactor evidence="5">
        <name>[2Fe-2S] cluster</name>
        <dbReference type="ChEBI" id="CHEBI:190135"/>
    </cofactor>
</comment>
<dbReference type="AlphaFoldDB" id="A0AAE1XSR4"/>